<dbReference type="PANTHER" id="PTHR37298:SF1">
    <property type="entry name" value="UPF0111 PROTEIN YKAA"/>
    <property type="match status" value="1"/>
</dbReference>
<name>A0AAU7UKS4_9MICO</name>
<dbReference type="AlphaFoldDB" id="A0AAU7UKS4"/>
<dbReference type="InterPro" id="IPR052912">
    <property type="entry name" value="UPF0111_domain"/>
</dbReference>
<accession>A0AAU7UKS4</accession>
<dbReference type="Gene3D" id="1.20.58.220">
    <property type="entry name" value="Phosphate transport system protein phou homolog 2, domain 2"/>
    <property type="match status" value="1"/>
</dbReference>
<dbReference type="InterPro" id="IPR038078">
    <property type="entry name" value="PhoU-like_sf"/>
</dbReference>
<dbReference type="KEGG" id="bkr:AAFP32_14210"/>
<organism evidence="1">
    <name type="scientific">Brevibacterium koreense</name>
    <dbReference type="NCBI Taxonomy" id="3140787"/>
    <lineage>
        <taxon>Bacteria</taxon>
        <taxon>Bacillati</taxon>
        <taxon>Actinomycetota</taxon>
        <taxon>Actinomycetes</taxon>
        <taxon>Micrococcales</taxon>
        <taxon>Brevibacteriaceae</taxon>
        <taxon>Brevibacterium</taxon>
    </lineage>
</organism>
<dbReference type="PANTHER" id="PTHR37298">
    <property type="entry name" value="UPF0111 PROTEIN YKAA"/>
    <property type="match status" value="1"/>
</dbReference>
<dbReference type="RefSeq" id="WP_233430482.1">
    <property type="nucleotide sequence ID" value="NZ_CP158281.1"/>
</dbReference>
<evidence type="ECO:0000313" key="1">
    <source>
        <dbReference type="EMBL" id="XBV88702.1"/>
    </source>
</evidence>
<gene>
    <name evidence="1" type="ORF">AAFP32_14210</name>
</gene>
<sequence>MHIRPARPGPGQEERVRLKRVPQDTVFYERLSDLVGQMRQCNLVLAELSGIEVSERRQVSDRLREIGDQADEDMGAVLRALRENYITPFDRNDLYLLGHHMRDICHLLHGAGFVLASEAFDELPSGVLETLAALSNQTDHTSRMITRLPGKLDQWDYVDAINRLTYQVEALQWRMSDAVPNSKRGLTYMTAVSQLGQAFVRAAYGFTELGKVVAAIAIKES</sequence>
<proteinExistence type="predicted"/>
<protein>
    <submittedName>
        <fullName evidence="1">DUF47 domain-containing protein</fullName>
    </submittedName>
</protein>
<reference evidence="1" key="1">
    <citation type="submission" date="2024-06" db="EMBL/GenBank/DDBJ databases">
        <title>Brevibacterium koreense sp. nov., isolated from jogae-jeotgal, a Korean fermented seafood.</title>
        <authorList>
            <person name="Whon T.W."/>
            <person name="Nam S."/>
            <person name="Kim Y."/>
        </authorList>
    </citation>
    <scope>NUCLEOTIDE SEQUENCE</scope>
    <source>
        <strain evidence="1">CBA3109</strain>
    </source>
</reference>
<dbReference type="EMBL" id="CP158281">
    <property type="protein sequence ID" value="XBV88702.1"/>
    <property type="molecule type" value="Genomic_DNA"/>
</dbReference>